<evidence type="ECO:0000256" key="5">
    <source>
        <dbReference type="ARBA" id="ARBA00022723"/>
    </source>
</evidence>
<dbReference type="GO" id="GO:0003676">
    <property type="term" value="F:nucleic acid binding"/>
    <property type="evidence" value="ECO:0007669"/>
    <property type="project" value="InterPro"/>
</dbReference>
<comment type="subcellular location">
    <subcellularLocation>
        <location evidence="2">Cytoplasm</location>
    </subcellularLocation>
    <subcellularLocation>
        <location evidence="1">Nucleus</location>
    </subcellularLocation>
</comment>
<evidence type="ECO:0000256" key="4">
    <source>
        <dbReference type="ARBA" id="ARBA00022517"/>
    </source>
</evidence>
<keyword evidence="8" id="KW-0539">Nucleus</keyword>
<keyword evidence="13" id="KW-1185">Reference proteome</keyword>
<proteinExistence type="inferred from homology"/>
<dbReference type="PANTHER" id="PTHR46095">
    <property type="entry name" value="ZINC FINGER PROTEIN 593"/>
    <property type="match status" value="1"/>
</dbReference>
<reference evidence="12" key="1">
    <citation type="submission" date="2021-03" db="EMBL/GenBank/DDBJ databases">
        <authorList>
            <person name="Tagirdzhanova G."/>
        </authorList>
    </citation>
    <scope>NUCLEOTIDE SEQUENCE</scope>
</reference>
<dbReference type="SMART" id="SM00451">
    <property type="entry name" value="ZnF_U1"/>
    <property type="match status" value="1"/>
</dbReference>
<evidence type="ECO:0000313" key="13">
    <source>
        <dbReference type="Proteomes" id="UP000664169"/>
    </source>
</evidence>
<evidence type="ECO:0000256" key="3">
    <source>
        <dbReference type="ARBA" id="ARBA00022490"/>
    </source>
</evidence>
<dbReference type="EMBL" id="CAJPDQ010000012">
    <property type="protein sequence ID" value="CAF9917486.1"/>
    <property type="molecule type" value="Genomic_DNA"/>
</dbReference>
<keyword evidence="4" id="KW-0690">Ribosome biogenesis</keyword>
<dbReference type="SUPFAM" id="SSF57667">
    <property type="entry name" value="beta-beta-alpha zinc fingers"/>
    <property type="match status" value="1"/>
</dbReference>
<dbReference type="PANTHER" id="PTHR46095:SF1">
    <property type="entry name" value="ZINC FINGER PROTEIN 593"/>
    <property type="match status" value="1"/>
</dbReference>
<dbReference type="GO" id="GO:0043021">
    <property type="term" value="F:ribonucleoprotein complex binding"/>
    <property type="evidence" value="ECO:0007669"/>
    <property type="project" value="UniProtKB-ARBA"/>
</dbReference>
<dbReference type="InterPro" id="IPR036236">
    <property type="entry name" value="Znf_C2H2_sf"/>
</dbReference>
<dbReference type="InterPro" id="IPR013087">
    <property type="entry name" value="Znf_C2H2_type"/>
</dbReference>
<comment type="caution">
    <text evidence="12">The sequence shown here is derived from an EMBL/GenBank/DDBJ whole genome shotgun (WGS) entry which is preliminary data.</text>
</comment>
<evidence type="ECO:0000259" key="11">
    <source>
        <dbReference type="PROSITE" id="PS50157"/>
    </source>
</evidence>
<dbReference type="AlphaFoldDB" id="A0A8H3F1E3"/>
<evidence type="ECO:0000313" key="12">
    <source>
        <dbReference type="EMBL" id="CAF9917486.1"/>
    </source>
</evidence>
<comment type="similarity">
    <text evidence="9">Belongs to the ZNF593/BUD20 C2H2-type zinc-finger protein family.</text>
</comment>
<evidence type="ECO:0000256" key="7">
    <source>
        <dbReference type="ARBA" id="ARBA00022833"/>
    </source>
</evidence>
<dbReference type="Pfam" id="PF12171">
    <property type="entry name" value="zf-C2H2_jaz"/>
    <property type="match status" value="1"/>
</dbReference>
<protein>
    <recommendedName>
        <fullName evidence="11">C2H2-type domain-containing protein</fullName>
    </recommendedName>
</protein>
<keyword evidence="7" id="KW-0862">Zinc</keyword>
<keyword evidence="6 10" id="KW-0863">Zinc-finger</keyword>
<sequence>MGSIRRSKTKRRTRDLDQITQDILSPKHLHAHKISKDPTDLPGLGNHYCVPCAKWFDTEHTLTAHQRGKNHKRRVRLLKETPYSQREAEAARGLGVDNGAAGTKTAEELLVLGTSGQAVAQAGDDEAGA</sequence>
<dbReference type="PROSITE" id="PS50157">
    <property type="entry name" value="ZINC_FINGER_C2H2_2"/>
    <property type="match status" value="1"/>
</dbReference>
<keyword evidence="5" id="KW-0479">Metal-binding</keyword>
<keyword evidence="3" id="KW-0963">Cytoplasm</keyword>
<dbReference type="InterPro" id="IPR022755">
    <property type="entry name" value="Znf_C2H2_jaz"/>
</dbReference>
<accession>A0A8H3F1E3</accession>
<dbReference type="GO" id="GO:0005634">
    <property type="term" value="C:nucleus"/>
    <property type="evidence" value="ECO:0007669"/>
    <property type="project" value="UniProtKB-SubCell"/>
</dbReference>
<dbReference type="OrthoDB" id="24683at2759"/>
<evidence type="ECO:0000256" key="2">
    <source>
        <dbReference type="ARBA" id="ARBA00004496"/>
    </source>
</evidence>
<evidence type="ECO:0000256" key="1">
    <source>
        <dbReference type="ARBA" id="ARBA00004123"/>
    </source>
</evidence>
<organism evidence="12 13">
    <name type="scientific">Gomphillus americanus</name>
    <dbReference type="NCBI Taxonomy" id="1940652"/>
    <lineage>
        <taxon>Eukaryota</taxon>
        <taxon>Fungi</taxon>
        <taxon>Dikarya</taxon>
        <taxon>Ascomycota</taxon>
        <taxon>Pezizomycotina</taxon>
        <taxon>Lecanoromycetes</taxon>
        <taxon>OSLEUM clade</taxon>
        <taxon>Ostropomycetidae</taxon>
        <taxon>Ostropales</taxon>
        <taxon>Graphidaceae</taxon>
        <taxon>Gomphilloideae</taxon>
        <taxon>Gomphillus</taxon>
    </lineage>
</organism>
<dbReference type="InterPro" id="IPR051879">
    <property type="entry name" value="C2H2-ZF_Maturation_Protein"/>
</dbReference>
<dbReference type="GO" id="GO:0008270">
    <property type="term" value="F:zinc ion binding"/>
    <property type="evidence" value="ECO:0007669"/>
    <property type="project" value="UniProtKB-KW"/>
</dbReference>
<dbReference type="GO" id="GO:0042254">
    <property type="term" value="P:ribosome biogenesis"/>
    <property type="evidence" value="ECO:0007669"/>
    <property type="project" value="UniProtKB-KW"/>
</dbReference>
<dbReference type="Proteomes" id="UP000664169">
    <property type="component" value="Unassembled WGS sequence"/>
</dbReference>
<name>A0A8H3F1E3_9LECA</name>
<evidence type="ECO:0000256" key="6">
    <source>
        <dbReference type="ARBA" id="ARBA00022771"/>
    </source>
</evidence>
<dbReference type="Gene3D" id="3.30.160.60">
    <property type="entry name" value="Classic Zinc Finger"/>
    <property type="match status" value="1"/>
</dbReference>
<dbReference type="PROSITE" id="PS00028">
    <property type="entry name" value="ZINC_FINGER_C2H2_1"/>
    <property type="match status" value="1"/>
</dbReference>
<gene>
    <name evidence="12" type="ORF">GOMPHAMPRED_001279</name>
</gene>
<dbReference type="InterPro" id="IPR003604">
    <property type="entry name" value="Matrin/U1-like-C_Znf_C2H2"/>
</dbReference>
<feature type="domain" description="C2H2-type" evidence="11">
    <location>
        <begin position="47"/>
        <end position="76"/>
    </location>
</feature>
<dbReference type="GO" id="GO:0005737">
    <property type="term" value="C:cytoplasm"/>
    <property type="evidence" value="ECO:0007669"/>
    <property type="project" value="UniProtKB-SubCell"/>
</dbReference>
<evidence type="ECO:0000256" key="10">
    <source>
        <dbReference type="PROSITE-ProRule" id="PRU00042"/>
    </source>
</evidence>
<evidence type="ECO:0000256" key="9">
    <source>
        <dbReference type="ARBA" id="ARBA00038064"/>
    </source>
</evidence>
<dbReference type="FunFam" id="3.30.160.60:FF:000299">
    <property type="entry name" value="Zinc finger protein 593"/>
    <property type="match status" value="1"/>
</dbReference>
<evidence type="ECO:0000256" key="8">
    <source>
        <dbReference type="ARBA" id="ARBA00023242"/>
    </source>
</evidence>